<proteinExistence type="inferred from homology"/>
<dbReference type="InterPro" id="IPR036065">
    <property type="entry name" value="BolA-like_sf"/>
</dbReference>
<keyword evidence="3" id="KW-1185">Reference proteome</keyword>
<evidence type="ECO:0000313" key="3">
    <source>
        <dbReference type="Proteomes" id="UP000198284"/>
    </source>
</evidence>
<dbReference type="Proteomes" id="UP000198284">
    <property type="component" value="Unassembled WGS sequence"/>
</dbReference>
<name>A0A239G336_9BURK</name>
<dbReference type="GO" id="GO:0016226">
    <property type="term" value="P:iron-sulfur cluster assembly"/>
    <property type="evidence" value="ECO:0007669"/>
    <property type="project" value="TreeGrafter"/>
</dbReference>
<evidence type="ECO:0000256" key="1">
    <source>
        <dbReference type="RuleBase" id="RU003860"/>
    </source>
</evidence>
<dbReference type="PIRSF" id="PIRSF003113">
    <property type="entry name" value="BolA"/>
    <property type="match status" value="1"/>
</dbReference>
<dbReference type="InterPro" id="IPR002634">
    <property type="entry name" value="BolA"/>
</dbReference>
<comment type="similarity">
    <text evidence="1">Belongs to the BolA/IbaG family.</text>
</comment>
<sequence length="98" mass="10664">MSDRMERIRARLEQAFAPSRCELVDDSHLHAGHAGAAGGAGHYRVTLVSAAFEGRNRVSRHRLVYDCLRDMMQAEIHALVINAIAPSELASQPSAPTA</sequence>
<dbReference type="Gene3D" id="3.30.300.90">
    <property type="entry name" value="BolA-like"/>
    <property type="match status" value="1"/>
</dbReference>
<dbReference type="Pfam" id="PF01722">
    <property type="entry name" value="BolA"/>
    <property type="match status" value="1"/>
</dbReference>
<dbReference type="PANTHER" id="PTHR46230">
    <property type="match status" value="1"/>
</dbReference>
<dbReference type="OrthoDB" id="5296536at2"/>
<dbReference type="PANTHER" id="PTHR46230:SF7">
    <property type="entry name" value="BOLA-LIKE PROTEIN 1"/>
    <property type="match status" value="1"/>
</dbReference>
<dbReference type="SUPFAM" id="SSF82657">
    <property type="entry name" value="BolA-like"/>
    <property type="match status" value="1"/>
</dbReference>
<evidence type="ECO:0000313" key="2">
    <source>
        <dbReference type="EMBL" id="SNS63118.1"/>
    </source>
</evidence>
<protein>
    <submittedName>
        <fullName evidence="2">BolA protein</fullName>
    </submittedName>
</protein>
<organism evidence="2 3">
    <name type="scientific">Noviherbaspirillum humi</name>
    <dbReference type="NCBI Taxonomy" id="1688639"/>
    <lineage>
        <taxon>Bacteria</taxon>
        <taxon>Pseudomonadati</taxon>
        <taxon>Pseudomonadota</taxon>
        <taxon>Betaproteobacteria</taxon>
        <taxon>Burkholderiales</taxon>
        <taxon>Oxalobacteraceae</taxon>
        <taxon>Noviherbaspirillum</taxon>
    </lineage>
</organism>
<gene>
    <name evidence="2" type="ORF">SAMN06265795_104210</name>
</gene>
<reference evidence="2 3" key="1">
    <citation type="submission" date="2017-06" db="EMBL/GenBank/DDBJ databases">
        <authorList>
            <person name="Kim H.J."/>
            <person name="Triplett B.A."/>
        </authorList>
    </citation>
    <scope>NUCLEOTIDE SEQUENCE [LARGE SCALE GENOMIC DNA]</scope>
    <source>
        <strain evidence="2 3">U15</strain>
    </source>
</reference>
<dbReference type="AlphaFoldDB" id="A0A239G336"/>
<dbReference type="RefSeq" id="WP_089399048.1">
    <property type="nucleotide sequence ID" value="NZ_FZOT01000004.1"/>
</dbReference>
<accession>A0A239G336</accession>
<dbReference type="EMBL" id="FZOT01000004">
    <property type="protein sequence ID" value="SNS63118.1"/>
    <property type="molecule type" value="Genomic_DNA"/>
</dbReference>